<organism evidence="2 3">
    <name type="scientific">Perkinsus olseni</name>
    <name type="common">Perkinsus atlanticus</name>
    <dbReference type="NCBI Taxonomy" id="32597"/>
    <lineage>
        <taxon>Eukaryota</taxon>
        <taxon>Sar</taxon>
        <taxon>Alveolata</taxon>
        <taxon>Perkinsozoa</taxon>
        <taxon>Perkinsea</taxon>
        <taxon>Perkinsida</taxon>
        <taxon>Perkinsidae</taxon>
        <taxon>Perkinsus</taxon>
    </lineage>
</organism>
<dbReference type="AlphaFoldDB" id="A0A7J6KY54"/>
<gene>
    <name evidence="2" type="ORF">FOZ61_009810</name>
</gene>
<dbReference type="EMBL" id="JABAHT010000742">
    <property type="protein sequence ID" value="KAF4652265.1"/>
    <property type="molecule type" value="Genomic_DNA"/>
</dbReference>
<comment type="caution">
    <text evidence="2">The sequence shown here is derived from an EMBL/GenBank/DDBJ whole genome shotgun (WGS) entry which is preliminary data.</text>
</comment>
<dbReference type="SMART" id="SM00558">
    <property type="entry name" value="JmjC"/>
    <property type="match status" value="1"/>
</dbReference>
<feature type="domain" description="JmjC" evidence="1">
    <location>
        <begin position="107"/>
        <end position="244"/>
    </location>
</feature>
<accession>A0A7J6KY54</accession>
<reference evidence="2 3" key="1">
    <citation type="submission" date="2020-04" db="EMBL/GenBank/DDBJ databases">
        <title>Perkinsus olseni comparative genomics.</title>
        <authorList>
            <person name="Bogema D.R."/>
        </authorList>
    </citation>
    <scope>NUCLEOTIDE SEQUENCE [LARGE SCALE GENOMIC DNA]</scope>
    <source>
        <strain evidence="2">ATCC PRA-179</strain>
    </source>
</reference>
<dbReference type="PANTHER" id="PTHR12480">
    <property type="entry name" value="ARGININE DEMETHYLASE AND LYSYL-HYDROXYLASE JMJD"/>
    <property type="match status" value="1"/>
</dbReference>
<dbReference type="SUPFAM" id="SSF51197">
    <property type="entry name" value="Clavaminate synthase-like"/>
    <property type="match status" value="1"/>
</dbReference>
<dbReference type="Pfam" id="PF08007">
    <property type="entry name" value="JmjC_2"/>
    <property type="match status" value="1"/>
</dbReference>
<dbReference type="PROSITE" id="PS51184">
    <property type="entry name" value="JMJC"/>
    <property type="match status" value="1"/>
</dbReference>
<dbReference type="InterPro" id="IPR003347">
    <property type="entry name" value="JmjC_dom"/>
</dbReference>
<dbReference type="Proteomes" id="UP000570595">
    <property type="component" value="Unassembled WGS sequence"/>
</dbReference>
<dbReference type="CDD" id="cd02208">
    <property type="entry name" value="cupin_RmlC-like"/>
    <property type="match status" value="1"/>
</dbReference>
<name>A0A7J6KY54_PEROL</name>
<evidence type="ECO:0000313" key="3">
    <source>
        <dbReference type="Proteomes" id="UP000570595"/>
    </source>
</evidence>
<proteinExistence type="predicted"/>
<evidence type="ECO:0000259" key="1">
    <source>
        <dbReference type="PROSITE" id="PS51184"/>
    </source>
</evidence>
<dbReference type="Gene3D" id="2.60.120.650">
    <property type="entry name" value="Cupin"/>
    <property type="match status" value="1"/>
</dbReference>
<dbReference type="InterPro" id="IPR050910">
    <property type="entry name" value="JMJD6_ArgDemeth/LysHydrox"/>
</dbReference>
<dbReference type="OrthoDB" id="424465at2759"/>
<protein>
    <recommendedName>
        <fullName evidence="1">JmjC domain-containing protein</fullName>
    </recommendedName>
</protein>
<sequence length="302" mass="33141">MACPNCSTDACQLPWEPVPIHDDDCGMATSTEPFLVRQWKSVPASSPWGSIEGLSRLAGNAVAGCCVDGTNAFMQVQNALEGIREGRCVSIKGWEYVAQGCADAVRFNAVDNCLLANNKSALARKVSEVMRWVFVGTVGTGSACHIDPLATVACTWLTHGRKEWRMASGVPADVDHLPSLFECSEKLRAYRHLYKFTMEPGDLIFIPRGCLHEVRNLSTTIEVTHNFVLKPAAMWDEVRRALSLVMAYGGLTPLENHPKVDSLLFGMLMACMYDDIEMPDDIAAKVGKIRPSIDFAGDEEDI</sequence>
<evidence type="ECO:0000313" key="2">
    <source>
        <dbReference type="EMBL" id="KAF4652265.1"/>
    </source>
</evidence>